<feature type="transmembrane region" description="Helical" evidence="2">
    <location>
        <begin position="65"/>
        <end position="85"/>
    </location>
</feature>
<dbReference type="AlphaFoldDB" id="A0A1A6A3F6"/>
<feature type="chain" id="PRO_5008342069" evidence="3">
    <location>
        <begin position="21"/>
        <end position="736"/>
    </location>
</feature>
<evidence type="ECO:0000313" key="6">
    <source>
        <dbReference type="Proteomes" id="UP000078595"/>
    </source>
</evidence>
<evidence type="ECO:0000313" key="5">
    <source>
        <dbReference type="EMBL" id="WWC62521.1"/>
    </source>
</evidence>
<dbReference type="EMBL" id="CP144535">
    <property type="protein sequence ID" value="WWC62521.1"/>
    <property type="molecule type" value="Genomic_DNA"/>
</dbReference>
<dbReference type="EMBL" id="KI894032">
    <property type="protein sequence ID" value="OBR84579.1"/>
    <property type="molecule type" value="Genomic_DNA"/>
</dbReference>
<dbReference type="RefSeq" id="XP_018262421.1">
    <property type="nucleotide sequence ID" value="XM_018408730.1"/>
</dbReference>
<feature type="compositionally biased region" description="Low complexity" evidence="1">
    <location>
        <begin position="284"/>
        <end position="295"/>
    </location>
</feature>
<proteinExistence type="predicted"/>
<reference evidence="5" key="3">
    <citation type="submission" date="2024-02" db="EMBL/GenBank/DDBJ databases">
        <title>Comparative genomics of Cryptococcus and Kwoniella reveals pathogenesis evolution and contrasting modes of karyotype evolution via chromosome fusion or intercentromeric recombination.</title>
        <authorList>
            <person name="Coelho M.A."/>
            <person name="David-Palma M."/>
            <person name="Shea T."/>
            <person name="Bowers K."/>
            <person name="McGinley-Smith S."/>
            <person name="Mohammad A.W."/>
            <person name="Gnirke A."/>
            <person name="Yurkov A.M."/>
            <person name="Nowrousian M."/>
            <person name="Sun S."/>
            <person name="Cuomo C.A."/>
            <person name="Heitman J."/>
        </authorList>
    </citation>
    <scope>NUCLEOTIDE SEQUENCE</scope>
    <source>
        <strain evidence="5">CBS 10117</strain>
    </source>
</reference>
<feature type="signal peptide" evidence="3">
    <location>
        <begin position="1"/>
        <end position="20"/>
    </location>
</feature>
<feature type="region of interest" description="Disordered" evidence="1">
    <location>
        <begin position="125"/>
        <end position="330"/>
    </location>
</feature>
<feature type="compositionally biased region" description="Basic and acidic residues" evidence="1">
    <location>
        <begin position="570"/>
        <end position="583"/>
    </location>
</feature>
<dbReference type="OrthoDB" id="2804493at2759"/>
<dbReference type="GeneID" id="28969137"/>
<keyword evidence="2" id="KW-0472">Membrane</keyword>
<keyword evidence="3" id="KW-0732">Signal</keyword>
<gene>
    <name evidence="4" type="ORF">I303_05438</name>
    <name evidence="5" type="ORF">I303_105117</name>
</gene>
<feature type="region of interest" description="Disordered" evidence="1">
    <location>
        <begin position="24"/>
        <end position="56"/>
    </location>
</feature>
<feature type="compositionally biased region" description="Low complexity" evidence="1">
    <location>
        <begin position="603"/>
        <end position="622"/>
    </location>
</feature>
<dbReference type="Proteomes" id="UP000078595">
    <property type="component" value="Chromosome 6"/>
</dbReference>
<accession>A0A1A6A3F6</accession>
<evidence type="ECO:0000313" key="4">
    <source>
        <dbReference type="EMBL" id="OBR84579.1"/>
    </source>
</evidence>
<feature type="compositionally biased region" description="Low complexity" evidence="1">
    <location>
        <begin position="411"/>
        <end position="422"/>
    </location>
</feature>
<evidence type="ECO:0000256" key="3">
    <source>
        <dbReference type="SAM" id="SignalP"/>
    </source>
</evidence>
<evidence type="ECO:0000256" key="1">
    <source>
        <dbReference type="SAM" id="MobiDB-lite"/>
    </source>
</evidence>
<organism evidence="4">
    <name type="scientific">Kwoniella dejecticola CBS 10117</name>
    <dbReference type="NCBI Taxonomy" id="1296121"/>
    <lineage>
        <taxon>Eukaryota</taxon>
        <taxon>Fungi</taxon>
        <taxon>Dikarya</taxon>
        <taxon>Basidiomycota</taxon>
        <taxon>Agaricomycotina</taxon>
        <taxon>Tremellomycetes</taxon>
        <taxon>Tremellales</taxon>
        <taxon>Cryptococcaceae</taxon>
        <taxon>Kwoniella</taxon>
    </lineage>
</organism>
<feature type="compositionally biased region" description="Low complexity" evidence="1">
    <location>
        <begin position="134"/>
        <end position="156"/>
    </location>
</feature>
<name>A0A1A6A3F6_9TREE</name>
<keyword evidence="2" id="KW-1133">Transmembrane helix</keyword>
<evidence type="ECO:0000256" key="2">
    <source>
        <dbReference type="SAM" id="Phobius"/>
    </source>
</evidence>
<feature type="compositionally biased region" description="Basic and acidic residues" evidence="1">
    <location>
        <begin position="212"/>
        <end position="224"/>
    </location>
</feature>
<dbReference type="STRING" id="1296121.A0A1A6A3F6"/>
<feature type="region of interest" description="Disordered" evidence="1">
    <location>
        <begin position="506"/>
        <end position="713"/>
    </location>
</feature>
<feature type="compositionally biased region" description="Polar residues" evidence="1">
    <location>
        <begin position="266"/>
        <end position="275"/>
    </location>
</feature>
<feature type="compositionally biased region" description="Low complexity" evidence="1">
    <location>
        <begin position="530"/>
        <end position="547"/>
    </location>
</feature>
<protein>
    <submittedName>
        <fullName evidence="4">Uncharacterized protein</fullName>
    </submittedName>
</protein>
<feature type="compositionally biased region" description="Basic residues" evidence="1">
    <location>
        <begin position="157"/>
        <end position="166"/>
    </location>
</feature>
<reference evidence="5" key="2">
    <citation type="submission" date="2013-07" db="EMBL/GenBank/DDBJ databases">
        <authorList>
            <consortium name="The Broad Institute Genome Sequencing Platform"/>
            <person name="Cuomo C."/>
            <person name="Litvintseva A."/>
            <person name="Chen Y."/>
            <person name="Heitman J."/>
            <person name="Sun S."/>
            <person name="Springer D."/>
            <person name="Dromer F."/>
            <person name="Young S.K."/>
            <person name="Zeng Q."/>
            <person name="Gargeya S."/>
            <person name="Fitzgerald M."/>
            <person name="Abouelleil A."/>
            <person name="Alvarado L."/>
            <person name="Berlin A.M."/>
            <person name="Chapman S.B."/>
            <person name="Dewar J."/>
            <person name="Goldberg J."/>
            <person name="Griggs A."/>
            <person name="Gujja S."/>
            <person name="Hansen M."/>
            <person name="Howarth C."/>
            <person name="Imamovic A."/>
            <person name="Larimer J."/>
            <person name="McCowan C."/>
            <person name="Murphy C."/>
            <person name="Pearson M."/>
            <person name="Priest M."/>
            <person name="Roberts A."/>
            <person name="Saif S."/>
            <person name="Shea T."/>
            <person name="Sykes S."/>
            <person name="Wortman J."/>
            <person name="Nusbaum C."/>
            <person name="Birren B."/>
        </authorList>
    </citation>
    <scope>NUCLEOTIDE SEQUENCE</scope>
    <source>
        <strain evidence="5">CBS 10117</strain>
    </source>
</reference>
<feature type="compositionally biased region" description="Low complexity" evidence="1">
    <location>
        <begin position="434"/>
        <end position="447"/>
    </location>
</feature>
<keyword evidence="2" id="KW-0812">Transmembrane</keyword>
<reference evidence="4" key="1">
    <citation type="submission" date="2013-07" db="EMBL/GenBank/DDBJ databases">
        <title>The Genome Sequence of Cryptococcus dejecticola CBS10117.</title>
        <authorList>
            <consortium name="The Broad Institute Genome Sequencing Platform"/>
            <person name="Cuomo C."/>
            <person name="Litvintseva A."/>
            <person name="Chen Y."/>
            <person name="Heitman J."/>
            <person name="Sun S."/>
            <person name="Springer D."/>
            <person name="Dromer F."/>
            <person name="Young S.K."/>
            <person name="Zeng Q."/>
            <person name="Gargeya S."/>
            <person name="Fitzgerald M."/>
            <person name="Abouelleil A."/>
            <person name="Alvarado L."/>
            <person name="Berlin A.M."/>
            <person name="Chapman S.B."/>
            <person name="Dewar J."/>
            <person name="Goldberg J."/>
            <person name="Griggs A."/>
            <person name="Gujja S."/>
            <person name="Hansen M."/>
            <person name="Howarth C."/>
            <person name="Imamovic A."/>
            <person name="Larimer J."/>
            <person name="McCowan C."/>
            <person name="Murphy C."/>
            <person name="Pearson M."/>
            <person name="Priest M."/>
            <person name="Roberts A."/>
            <person name="Saif S."/>
            <person name="Shea T."/>
            <person name="Sykes S."/>
            <person name="Wortman J."/>
            <person name="Nusbaum C."/>
            <person name="Birren B."/>
        </authorList>
    </citation>
    <scope>NUCLEOTIDE SEQUENCE [LARGE SCALE GENOMIC DNA]</scope>
    <source>
        <strain evidence="4">CBS 10117</strain>
    </source>
</reference>
<sequence length="736" mass="78504">MTIPFEWFLILAISSTGSHALPYASSSRPKSEHIPRQVAPPPPENTAASSGAEGDSGGSGIAIEVIVPVVVILVAAILLIGALRFRSKLSSFFRSVGFPTSSQAALQPISTRDSFPRTVTADQLSGHNSRVDLSSSNSNTQSGNNANAAMTPAQTRAARRARRDRNVRRTESGRSVKTLPVYSKEAGDEELVLVRQRSESSFSSGSYSDEERDAREGEAGDLDRGPLPSHRRSSSLRSSHTVLEDENTERRNEVNTLSPLAETHESLTPTPTSPSEEIELVTRTPPSTSISLPLPADTPLSTTATTIPDGDTPSPQPQRSESLTRRESLARRSWGLAPTYLEAMSAPLIHPNSSHEEAEAVPPPRNIRTMTSSTFRGLLSRAGFLQQQGQPPSSSLIARQMRERENRNRDSSTSLLLQPTTSRASSSFIRTRSRSPSASTSTTPWESTNSLSLLISSPVPNTAIRASFDSATLPKAGLSEEQMKFLASKDVLSVAGVKMDDVPEYKRRRRSRAGTVGSNMVDSLGVEGEASGSGTSSRRASDASSTAEVEGEDGDVTHGGEELPSWEMSEDARRRNEAFERRNLSKPVVVGDNDHEDRDVNLNSITNTSSSSASAPTQTTPIDTGSSETANEVEGRLFKPNKPIPAPIKVNLGNQIPSISPSPNRGREVGSPSSPSTFMTAPITPLTATSTSASTTTNTPNTATATNTSASAGLTITPRLEVEPPTPIVATPPTVV</sequence>
<keyword evidence="6" id="KW-1185">Reference proteome</keyword>
<dbReference type="KEGG" id="kdj:28969137"/>
<feature type="compositionally biased region" description="Low complexity" evidence="1">
    <location>
        <begin position="680"/>
        <end position="712"/>
    </location>
</feature>
<feature type="compositionally biased region" description="Polar residues" evidence="1">
    <location>
        <begin position="652"/>
        <end position="663"/>
    </location>
</feature>
<dbReference type="VEuPathDB" id="FungiDB:I303_05438"/>
<feature type="region of interest" description="Disordered" evidence="1">
    <location>
        <begin position="402"/>
        <end position="447"/>
    </location>
</feature>